<proteinExistence type="inferred from homology"/>
<dbReference type="RefSeq" id="WP_113822103.1">
    <property type="nucleotide sequence ID" value="NZ_QOCE01000011.1"/>
</dbReference>
<accession>A0A366X607</accession>
<gene>
    <name evidence="3" type="ORF">DS909_03770</name>
</gene>
<dbReference type="PANTHER" id="PTHR13707">
    <property type="entry name" value="KETOACID-COENZYME A TRANSFERASE"/>
    <property type="match status" value="1"/>
</dbReference>
<comment type="caution">
    <text evidence="3">The sequence shown here is derived from an EMBL/GenBank/DDBJ whole genome shotgun (WGS) entry which is preliminary data.</text>
</comment>
<dbReference type="OrthoDB" id="9777193at2"/>
<dbReference type="NCBIfam" id="TIGR02429">
    <property type="entry name" value="pcaI_scoA_fam"/>
    <property type="match status" value="1"/>
</dbReference>
<dbReference type="Pfam" id="PF01144">
    <property type="entry name" value="CoA_trans"/>
    <property type="match status" value="1"/>
</dbReference>
<evidence type="ECO:0000256" key="1">
    <source>
        <dbReference type="ARBA" id="ARBA00005612"/>
    </source>
</evidence>
<name>A0A366X607_9RHOB</name>
<dbReference type="AlphaFoldDB" id="A0A366X607"/>
<evidence type="ECO:0000256" key="2">
    <source>
        <dbReference type="ARBA" id="ARBA00022679"/>
    </source>
</evidence>
<keyword evidence="2 3" id="KW-0808">Transferase</keyword>
<dbReference type="InterPro" id="IPR037171">
    <property type="entry name" value="NagB/RpiA_transferase-like"/>
</dbReference>
<dbReference type="InterPro" id="IPR004165">
    <property type="entry name" value="CoA_trans_fam_I"/>
</dbReference>
<reference evidence="3 4" key="1">
    <citation type="submission" date="2018-07" db="EMBL/GenBank/DDBJ databases">
        <title>Modular assembly of carbohydrate-degrading microbial communities in the ocean.</title>
        <authorList>
            <person name="Enke T.N."/>
            <person name="Datta M.S."/>
            <person name="Schwartzman J.A."/>
            <person name="Cermak N."/>
            <person name="Schmitz D.A."/>
            <person name="Barrere J."/>
            <person name="Cordero O.X."/>
        </authorList>
    </citation>
    <scope>NUCLEOTIDE SEQUENCE [LARGE SCALE GENOMIC DNA]</scope>
    <source>
        <strain evidence="3 4">C3M10</strain>
    </source>
</reference>
<organism evidence="3 4">
    <name type="scientific">Phaeobacter gallaeciensis</name>
    <dbReference type="NCBI Taxonomy" id="60890"/>
    <lineage>
        <taxon>Bacteria</taxon>
        <taxon>Pseudomonadati</taxon>
        <taxon>Pseudomonadota</taxon>
        <taxon>Alphaproteobacteria</taxon>
        <taxon>Rhodobacterales</taxon>
        <taxon>Roseobacteraceae</taxon>
        <taxon>Phaeobacter</taxon>
    </lineage>
</organism>
<evidence type="ECO:0000313" key="3">
    <source>
        <dbReference type="EMBL" id="RBW60553.1"/>
    </source>
</evidence>
<evidence type="ECO:0000313" key="4">
    <source>
        <dbReference type="Proteomes" id="UP000252706"/>
    </source>
</evidence>
<dbReference type="Gene3D" id="3.40.1080.10">
    <property type="entry name" value="Glutaconate Coenzyme A-transferase"/>
    <property type="match status" value="1"/>
</dbReference>
<dbReference type="GO" id="GO:0008410">
    <property type="term" value="F:CoA-transferase activity"/>
    <property type="evidence" value="ECO:0007669"/>
    <property type="project" value="InterPro"/>
</dbReference>
<dbReference type="EMBL" id="QOCE01000011">
    <property type="protein sequence ID" value="RBW60553.1"/>
    <property type="molecule type" value="Genomic_DNA"/>
</dbReference>
<protein>
    <submittedName>
        <fullName evidence="3">CoA transferase subunit A</fullName>
    </submittedName>
</protein>
<dbReference type="PROSITE" id="PS01273">
    <property type="entry name" value="COA_TRANSF_1"/>
    <property type="match status" value="1"/>
</dbReference>
<dbReference type="PANTHER" id="PTHR13707:SF60">
    <property type="entry name" value="ACETATE COA-TRANSFERASE SUBUNIT ALPHA"/>
    <property type="match status" value="1"/>
</dbReference>
<dbReference type="SMART" id="SM00882">
    <property type="entry name" value="CoA_trans"/>
    <property type="match status" value="1"/>
</dbReference>
<dbReference type="InterPro" id="IPR012792">
    <property type="entry name" value="3-oxoacid_CoA-transf_A"/>
</dbReference>
<comment type="similarity">
    <text evidence="1">Belongs to the 3-oxoacid CoA-transferase subunit A family.</text>
</comment>
<dbReference type="InterPro" id="IPR004163">
    <property type="entry name" value="CoA_transf_BS"/>
</dbReference>
<dbReference type="SUPFAM" id="SSF100950">
    <property type="entry name" value="NagB/RpiA/CoA transferase-like"/>
    <property type="match status" value="1"/>
</dbReference>
<sequence>MKLPNKQCEIEAAIAIIKDGDTVMIGGFGVPGTPMTLIHALVAHGARDLTLVKNDANEPGMGLDHLLKSGQVSRLVTTHLGLNGYAIGLMNEGKISVEFNAQGILAERIRAGGSGIGAVLSDIGIGTELAAGKQVVEIAGKPHLVEAALRADVALIHAACGDTFGNLAYAATAQNFNPLMAMAADCVIAEVETVLPLGGLAANAIHTSGVFIDHVTELGDLSKEYAVVQR</sequence>
<dbReference type="Proteomes" id="UP000252706">
    <property type="component" value="Unassembled WGS sequence"/>
</dbReference>